<dbReference type="GeneID" id="119744383"/>
<name>A0A914BIV0_PATMI</name>
<feature type="compositionally biased region" description="Polar residues" evidence="1">
    <location>
        <begin position="259"/>
        <end position="268"/>
    </location>
</feature>
<dbReference type="Pfam" id="PF08945">
    <property type="entry name" value="Bclx_interact"/>
    <property type="match status" value="1"/>
</dbReference>
<organism evidence="3 4">
    <name type="scientific">Patiria miniata</name>
    <name type="common">Bat star</name>
    <name type="synonym">Asterina miniata</name>
    <dbReference type="NCBI Taxonomy" id="46514"/>
    <lineage>
        <taxon>Eukaryota</taxon>
        <taxon>Metazoa</taxon>
        <taxon>Echinodermata</taxon>
        <taxon>Eleutherozoa</taxon>
        <taxon>Asterozoa</taxon>
        <taxon>Asteroidea</taxon>
        <taxon>Valvatacea</taxon>
        <taxon>Valvatida</taxon>
        <taxon>Asterinidae</taxon>
        <taxon>Patiria</taxon>
    </lineage>
</organism>
<dbReference type="InterPro" id="IPR015040">
    <property type="entry name" value="Bcl-x_interacting_BH3_dom"/>
</dbReference>
<evidence type="ECO:0000313" key="3">
    <source>
        <dbReference type="EnsemblMetazoa" id="XP_038076213.1"/>
    </source>
</evidence>
<feature type="region of interest" description="Disordered" evidence="1">
    <location>
        <begin position="149"/>
        <end position="204"/>
    </location>
</feature>
<dbReference type="OrthoDB" id="6064299at2759"/>
<sequence length="388" mass="43463">MFTPVAGMKVSACGAVCTIILPISDWWMVVMSLGLVPDAWSVSLYKAGLAHCCIMSELEIRVRTRLRKRTDIGQILPESYQSAWTDQTCLDHSDQPLRYCNPVYKHRVTIELDPETLQMMQKENVEDACIDVEISDDEVMMMDDVEESDTFEGFESSPLSVPSQTDSPNNATSSPINIPGNSGQEGPRTRRVSSGGTPTHTLSYLGRMFPGAHCDSSPLSSGYGSAPRYFYSAATQTPPSTPVFCETLIRLRISSLSSNPSDGRNQQVMRRRMQADRRSRGRVYSENNGDDPRADDGEEGNIENMEGVLGMPLPDLVAFRDRANSAPSNLMRPEIRVGRQLRRISDEFHLTYYDQQRLRARHQQNILQRLLNSLRGNPHHGHREGSPV</sequence>
<dbReference type="OMA" id="FWEINIL"/>
<evidence type="ECO:0000259" key="2">
    <source>
        <dbReference type="Pfam" id="PF08945"/>
    </source>
</evidence>
<feature type="region of interest" description="Disordered" evidence="1">
    <location>
        <begin position="256"/>
        <end position="301"/>
    </location>
</feature>
<proteinExistence type="predicted"/>
<dbReference type="AlphaFoldDB" id="A0A914BIV0"/>
<accession>A0A914BIV0</accession>
<evidence type="ECO:0000313" key="4">
    <source>
        <dbReference type="Proteomes" id="UP000887568"/>
    </source>
</evidence>
<feature type="compositionally biased region" description="Polar residues" evidence="1">
    <location>
        <begin position="192"/>
        <end position="202"/>
    </location>
</feature>
<dbReference type="Proteomes" id="UP000887568">
    <property type="component" value="Unplaced"/>
</dbReference>
<reference evidence="3" key="1">
    <citation type="submission" date="2022-11" db="UniProtKB">
        <authorList>
            <consortium name="EnsemblMetazoa"/>
        </authorList>
    </citation>
    <scope>IDENTIFICATION</scope>
</reference>
<evidence type="ECO:0000256" key="1">
    <source>
        <dbReference type="SAM" id="MobiDB-lite"/>
    </source>
</evidence>
<feature type="compositionally biased region" description="Polar residues" evidence="1">
    <location>
        <begin position="157"/>
        <end position="184"/>
    </location>
</feature>
<feature type="domain" description="Bcl-x interacting BH3" evidence="2">
    <location>
        <begin position="327"/>
        <end position="355"/>
    </location>
</feature>
<protein>
    <recommendedName>
        <fullName evidence="2">Bcl-x interacting BH3 domain-containing protein</fullName>
    </recommendedName>
</protein>
<keyword evidence="4" id="KW-1185">Reference proteome</keyword>
<dbReference type="RefSeq" id="XP_038076213.1">
    <property type="nucleotide sequence ID" value="XM_038220285.1"/>
</dbReference>
<dbReference type="EnsemblMetazoa" id="XM_038220285.1">
    <property type="protein sequence ID" value="XP_038076213.1"/>
    <property type="gene ID" value="LOC119744383"/>
</dbReference>